<dbReference type="PANTHER" id="PTHR31927">
    <property type="entry name" value="FI07246P-RELATED-RELATED"/>
    <property type="match status" value="1"/>
</dbReference>
<keyword evidence="2" id="KW-0732">Signal</keyword>
<feature type="signal peptide" evidence="2">
    <location>
        <begin position="1"/>
        <end position="16"/>
    </location>
</feature>
<dbReference type="OrthoDB" id="8030796at2759"/>
<evidence type="ECO:0000313" key="5">
    <source>
        <dbReference type="Proteomes" id="UP000037069"/>
    </source>
</evidence>
<evidence type="ECO:0000256" key="2">
    <source>
        <dbReference type="SAM" id="SignalP"/>
    </source>
</evidence>
<proteinExistence type="predicted"/>
<keyword evidence="5" id="KW-1185">Reference proteome</keyword>
<evidence type="ECO:0000256" key="1">
    <source>
        <dbReference type="SAM" id="MobiDB-lite"/>
    </source>
</evidence>
<evidence type="ECO:0000259" key="3">
    <source>
        <dbReference type="SMART" id="SM00690"/>
    </source>
</evidence>
<dbReference type="GO" id="GO:0040003">
    <property type="term" value="P:chitin-based cuticle development"/>
    <property type="evidence" value="ECO:0007669"/>
    <property type="project" value="TreeGrafter"/>
</dbReference>
<feature type="chain" id="PRO_5005535404" description="DUF243 domain-containing protein" evidence="2">
    <location>
        <begin position="17"/>
        <end position="401"/>
    </location>
</feature>
<dbReference type="Pfam" id="PF03103">
    <property type="entry name" value="DUF243"/>
    <property type="match status" value="1"/>
</dbReference>
<protein>
    <recommendedName>
        <fullName evidence="3">DUF243 domain-containing protein</fullName>
    </recommendedName>
</protein>
<dbReference type="GO" id="GO:0008010">
    <property type="term" value="F:structural constituent of chitin-based larval cuticle"/>
    <property type="evidence" value="ECO:0007669"/>
    <property type="project" value="TreeGrafter"/>
</dbReference>
<dbReference type="AlphaFoldDB" id="A0A0L0BXL5"/>
<sequence>MIFFVIISTLAIPVFSAPQGYEYKKPAPVIERFPSIGSLNVPTCEHATQTIEDMQLSLIQSQSQGRIVNHNTGVNHQLEPAASVYSPQLHNEESLSKQFLPNINLPSNQFFNGYSHNQGNIAANAQINNYTPIAPGRVHAFSTGNEEYKHNGVYANSVGHTSNFAATPSTHHNIQKIPNVGVNAYTDSFTNSAVHQSLSGNSIKLTTNTNLNFNGGVLNGQLGQVIRETFVNAPLDPSIEKHIYVHVPPEDLEEDNKLKLVNQQQVFSPLKKHYKIIFIKAPSYPKPNYSQLAAAVAPQTEEKTLVYVLVKKPELPSLEQVQQSTYKSSKPEVYFIKYKAHKDGDDNDSINKKPIDNHSTENGNELIDIRSGGVSNSVSTSTIYSSSLNKPKHELYGVPLQ</sequence>
<dbReference type="SMART" id="SM00690">
    <property type="entry name" value="DM5"/>
    <property type="match status" value="1"/>
</dbReference>
<feature type="region of interest" description="Disordered" evidence="1">
    <location>
        <begin position="345"/>
        <end position="383"/>
    </location>
</feature>
<feature type="domain" description="DUF243" evidence="3">
    <location>
        <begin position="237"/>
        <end position="341"/>
    </location>
</feature>
<name>A0A0L0BXL5_LUCCU</name>
<dbReference type="EMBL" id="JRES01001177">
    <property type="protein sequence ID" value="KNC24772.1"/>
    <property type="molecule type" value="Genomic_DNA"/>
</dbReference>
<accession>A0A0L0BXL5</accession>
<evidence type="ECO:0000313" key="4">
    <source>
        <dbReference type="EMBL" id="KNC24772.1"/>
    </source>
</evidence>
<dbReference type="GO" id="GO:0062129">
    <property type="term" value="C:chitin-based extracellular matrix"/>
    <property type="evidence" value="ECO:0007669"/>
    <property type="project" value="TreeGrafter"/>
</dbReference>
<feature type="compositionally biased region" description="Low complexity" evidence="1">
    <location>
        <begin position="371"/>
        <end position="383"/>
    </location>
</feature>
<reference evidence="4 5" key="1">
    <citation type="journal article" date="2015" name="Nat. Commun.">
        <title>Lucilia cuprina genome unlocks parasitic fly biology to underpin future interventions.</title>
        <authorList>
            <person name="Anstead C.A."/>
            <person name="Korhonen P.K."/>
            <person name="Young N.D."/>
            <person name="Hall R.S."/>
            <person name="Jex A.R."/>
            <person name="Murali S.C."/>
            <person name="Hughes D.S."/>
            <person name="Lee S.F."/>
            <person name="Perry T."/>
            <person name="Stroehlein A.J."/>
            <person name="Ansell B.R."/>
            <person name="Breugelmans B."/>
            <person name="Hofmann A."/>
            <person name="Qu J."/>
            <person name="Dugan S."/>
            <person name="Lee S.L."/>
            <person name="Chao H."/>
            <person name="Dinh H."/>
            <person name="Han Y."/>
            <person name="Doddapaneni H.V."/>
            <person name="Worley K.C."/>
            <person name="Muzny D.M."/>
            <person name="Ioannidis P."/>
            <person name="Waterhouse R.M."/>
            <person name="Zdobnov E.M."/>
            <person name="James P.J."/>
            <person name="Bagnall N.H."/>
            <person name="Kotze A.C."/>
            <person name="Gibbs R.A."/>
            <person name="Richards S."/>
            <person name="Batterham P."/>
            <person name="Gasser R.B."/>
        </authorList>
    </citation>
    <scope>NUCLEOTIDE SEQUENCE [LARGE SCALE GENOMIC DNA]</scope>
    <source>
        <strain evidence="4 5">LS</strain>
        <tissue evidence="4">Full body</tissue>
    </source>
</reference>
<gene>
    <name evidence="4" type="ORF">FF38_10702</name>
</gene>
<dbReference type="InterPro" id="IPR004145">
    <property type="entry name" value="DUF243"/>
</dbReference>
<feature type="compositionally biased region" description="Basic and acidic residues" evidence="1">
    <location>
        <begin position="345"/>
        <end position="359"/>
    </location>
</feature>
<comment type="caution">
    <text evidence="4">The sequence shown here is derived from an EMBL/GenBank/DDBJ whole genome shotgun (WGS) entry which is preliminary data.</text>
</comment>
<organism evidence="4 5">
    <name type="scientific">Lucilia cuprina</name>
    <name type="common">Green bottle fly</name>
    <name type="synonym">Australian sheep blowfly</name>
    <dbReference type="NCBI Taxonomy" id="7375"/>
    <lineage>
        <taxon>Eukaryota</taxon>
        <taxon>Metazoa</taxon>
        <taxon>Ecdysozoa</taxon>
        <taxon>Arthropoda</taxon>
        <taxon>Hexapoda</taxon>
        <taxon>Insecta</taxon>
        <taxon>Pterygota</taxon>
        <taxon>Neoptera</taxon>
        <taxon>Endopterygota</taxon>
        <taxon>Diptera</taxon>
        <taxon>Brachycera</taxon>
        <taxon>Muscomorpha</taxon>
        <taxon>Oestroidea</taxon>
        <taxon>Calliphoridae</taxon>
        <taxon>Luciliinae</taxon>
        <taxon>Lucilia</taxon>
    </lineage>
</organism>
<dbReference type="Proteomes" id="UP000037069">
    <property type="component" value="Unassembled WGS sequence"/>
</dbReference>